<proteinExistence type="predicted"/>
<evidence type="ECO:0008006" key="3">
    <source>
        <dbReference type="Google" id="ProtNLM"/>
    </source>
</evidence>
<organism evidence="2">
    <name type="scientific">Bradyrhizobium diazoefficiens</name>
    <dbReference type="NCBI Taxonomy" id="1355477"/>
    <lineage>
        <taxon>Bacteria</taxon>
        <taxon>Pseudomonadati</taxon>
        <taxon>Pseudomonadota</taxon>
        <taxon>Alphaproteobacteria</taxon>
        <taxon>Hyphomicrobiales</taxon>
        <taxon>Nitrobacteraceae</taxon>
        <taxon>Bradyrhizobium</taxon>
    </lineage>
</organism>
<reference evidence="2" key="1">
    <citation type="submission" date="2020-05" db="EMBL/GenBank/DDBJ databases">
        <title>Complete genome sequence of Bradyrhizobium diazoefficiens XF8 isolated from soybean nodule.</title>
        <authorList>
            <person name="Noda R."/>
            <person name="Kakizaki K."/>
            <person name="Minamisawa K."/>
        </authorList>
    </citation>
    <scope>NUCLEOTIDE SEQUENCE</scope>
    <source>
        <strain evidence="2">XF8</strain>
    </source>
</reference>
<gene>
    <name evidence="2" type="ORF">XF8B_56680</name>
</gene>
<evidence type="ECO:0000256" key="1">
    <source>
        <dbReference type="SAM" id="MobiDB-lite"/>
    </source>
</evidence>
<dbReference type="EMBL" id="AP023097">
    <property type="protein sequence ID" value="BCE75557.1"/>
    <property type="molecule type" value="Genomic_DNA"/>
</dbReference>
<feature type="region of interest" description="Disordered" evidence="1">
    <location>
        <begin position="278"/>
        <end position="319"/>
    </location>
</feature>
<protein>
    <recommendedName>
        <fullName evidence="3">Gamma-glutamylcyclotransferase</fullName>
    </recommendedName>
</protein>
<accession>A0A810BH65</accession>
<dbReference type="AlphaFoldDB" id="A0A810BH65"/>
<dbReference type="RefSeq" id="WP_304489192.1">
    <property type="nucleotide sequence ID" value="NZ_CP124749.1"/>
</dbReference>
<name>A0A810BH65_9BRAD</name>
<sequence length="319" mass="35598">MLQSTPDERQAIIDYMNGQAPDLTVEFLQKVYAENVLSHQHVVWDVHTNVDRWWVITNPTNLYSQEQFPNMDLAVTFHVGLCLRIPRDQRTKLSELSVEPLAGCFRHISEALEALASAQEVSDFQAVGVRCREALLAFSSAAQIVVPWVGDVAAEPKQADFKAWVDHICSVCLAGQAHEHRRHLFKTLLHEAWRFSNWLTHAKASTWYDAEAATTTVEHGLGLAASLVIRHLRGVPEACPACGSNRLSPQRGFHSSAPDLEWERPTCDKCGWLGEPVPILGDPEAYTSDEEDRPPPEGECVIPTVPLRELRKPSGNSGR</sequence>
<evidence type="ECO:0000313" key="2">
    <source>
        <dbReference type="EMBL" id="BCE75557.1"/>
    </source>
</evidence>